<feature type="chain" id="PRO_5021866006" evidence="1">
    <location>
        <begin position="22"/>
        <end position="318"/>
    </location>
</feature>
<evidence type="ECO:0000313" key="4">
    <source>
        <dbReference type="Proteomes" id="UP000316096"/>
    </source>
</evidence>
<evidence type="ECO:0000313" key="3">
    <source>
        <dbReference type="EMBL" id="TQL99999.1"/>
    </source>
</evidence>
<dbReference type="AlphaFoldDB" id="A0A543CSB5"/>
<proteinExistence type="predicted"/>
<dbReference type="CDD" id="cd01008">
    <property type="entry name" value="PBP2_NrtA_SsuA_CpmA_like"/>
    <property type="match status" value="1"/>
</dbReference>
<dbReference type="RefSeq" id="WP_141959222.1">
    <property type="nucleotide sequence ID" value="NZ_VFOZ01000001.1"/>
</dbReference>
<evidence type="ECO:0000256" key="1">
    <source>
        <dbReference type="SAM" id="SignalP"/>
    </source>
</evidence>
<dbReference type="Proteomes" id="UP000316096">
    <property type="component" value="Unassembled WGS sequence"/>
</dbReference>
<dbReference type="PANTHER" id="PTHR30024">
    <property type="entry name" value="ALIPHATIC SULFONATES-BINDING PROTEIN-RELATED"/>
    <property type="match status" value="1"/>
</dbReference>
<keyword evidence="4" id="KW-1185">Reference proteome</keyword>
<sequence>MKIRRWTIATAIAMLATSALTACGGSDSPKKSGGPEKTNIKIGLLPIPDAAAVYLGVSKGYFKAEGLNVTPTILTNGSETISRVMSGGVDFAYSAYIPIVQAASAGVKVKVVTDGYQGRSNLYPIVTLPNSPVHNAAQLKGKKIGVINTKGFPSLLTFAALKNAGVTPNQVHLVEIQYPNMQAALQNHSIDAAFMTEPYYSQSEAKFGARMVVDTMSGPTANLPSGGYIASQKFAKQNPKTVAAFNAAMAKAKVAASDRNQVGQILPTYVKGLSPQTAQTITIDTYPGSLSKTRLQRVADLMTELGVLKQHYDVSGML</sequence>
<dbReference type="SUPFAM" id="SSF53850">
    <property type="entry name" value="Periplasmic binding protein-like II"/>
    <property type="match status" value="1"/>
</dbReference>
<keyword evidence="1" id="KW-0732">Signal</keyword>
<feature type="domain" description="SsuA/THI5-like" evidence="2">
    <location>
        <begin position="48"/>
        <end position="253"/>
    </location>
</feature>
<protein>
    <submittedName>
        <fullName evidence="3">NitT/TauT family transport system substrate-binding protein</fullName>
    </submittedName>
</protein>
<reference evidence="3 4" key="1">
    <citation type="submission" date="2019-06" db="EMBL/GenBank/DDBJ databases">
        <title>Sequencing the genomes of 1000 actinobacteria strains.</title>
        <authorList>
            <person name="Klenk H.-P."/>
        </authorList>
    </citation>
    <scope>NUCLEOTIDE SEQUENCE [LARGE SCALE GENOMIC DNA]</scope>
    <source>
        <strain evidence="3 4">DSM 102200</strain>
    </source>
</reference>
<dbReference type="PROSITE" id="PS51257">
    <property type="entry name" value="PROKAR_LIPOPROTEIN"/>
    <property type="match status" value="1"/>
</dbReference>
<name>A0A543CSB5_9ACTN</name>
<feature type="signal peptide" evidence="1">
    <location>
        <begin position="1"/>
        <end position="21"/>
    </location>
</feature>
<gene>
    <name evidence="3" type="ORF">FB559_5701</name>
</gene>
<dbReference type="InterPro" id="IPR015168">
    <property type="entry name" value="SsuA/THI5"/>
</dbReference>
<dbReference type="Pfam" id="PF09084">
    <property type="entry name" value="NMT1"/>
    <property type="match status" value="1"/>
</dbReference>
<organism evidence="3 4">
    <name type="scientific">Actinoallomurus bryophytorum</name>
    <dbReference type="NCBI Taxonomy" id="1490222"/>
    <lineage>
        <taxon>Bacteria</taxon>
        <taxon>Bacillati</taxon>
        <taxon>Actinomycetota</taxon>
        <taxon>Actinomycetes</taxon>
        <taxon>Streptosporangiales</taxon>
        <taxon>Thermomonosporaceae</taxon>
        <taxon>Actinoallomurus</taxon>
    </lineage>
</organism>
<dbReference type="EMBL" id="VFOZ01000001">
    <property type="protein sequence ID" value="TQL99999.1"/>
    <property type="molecule type" value="Genomic_DNA"/>
</dbReference>
<evidence type="ECO:0000259" key="2">
    <source>
        <dbReference type="Pfam" id="PF09084"/>
    </source>
</evidence>
<dbReference type="Gene3D" id="3.40.190.10">
    <property type="entry name" value="Periplasmic binding protein-like II"/>
    <property type="match status" value="2"/>
</dbReference>
<dbReference type="OrthoDB" id="8892982at2"/>
<comment type="caution">
    <text evidence="3">The sequence shown here is derived from an EMBL/GenBank/DDBJ whole genome shotgun (WGS) entry which is preliminary data.</text>
</comment>
<accession>A0A543CSB5</accession>